<dbReference type="PANTHER" id="PTHR34220:SF7">
    <property type="entry name" value="SENSOR HISTIDINE KINASE YPDA"/>
    <property type="match status" value="1"/>
</dbReference>
<accession>A0ABX0ULC5</accession>
<feature type="transmembrane region" description="Helical" evidence="1">
    <location>
        <begin position="39"/>
        <end position="61"/>
    </location>
</feature>
<keyword evidence="3" id="KW-0808">Transferase</keyword>
<sequence>MFKTKWPHNQLTLSVLFWTFYFMYEWLSVPAMTSEYVRYFINACVIVPATWLGAYLTVHVFFKAFYLKDKRELFWAFTIATMVIVILGRRYFNYYYTYPLYYPEGNRMPFFALPKLIIEFVNMYLIVALYSLFFFFRTYYEQQKLTQALQKDKIQSELELLKLQVHPHFIFNTLNNIYSFSIQQDPRTPDLIHRLSSFLDHNLYEVKSQVVSLDKEVEYIQNYIELEKIRFGDRLDISLNILSKIDQFYISPMLLLPLVENAFKHGAGKVNDHSWIRIDFSIRNETLTVKIENSCPLQAVDIQPGRYGIGIENVKRRLEILYPGKHEFNVLSEINTFMVILKIQNGASA</sequence>
<feature type="domain" description="Signal transduction histidine kinase internal region" evidence="2">
    <location>
        <begin position="157"/>
        <end position="235"/>
    </location>
</feature>
<feature type="transmembrane region" description="Helical" evidence="1">
    <location>
        <begin position="12"/>
        <end position="33"/>
    </location>
</feature>
<keyword evidence="3" id="KW-0418">Kinase</keyword>
<proteinExistence type="predicted"/>
<evidence type="ECO:0000313" key="3">
    <source>
        <dbReference type="EMBL" id="NIJ53798.1"/>
    </source>
</evidence>
<protein>
    <submittedName>
        <fullName evidence="3">Sensor histidine kinase YesM</fullName>
    </submittedName>
</protein>
<dbReference type="PANTHER" id="PTHR34220">
    <property type="entry name" value="SENSOR HISTIDINE KINASE YPDA"/>
    <property type="match status" value="1"/>
</dbReference>
<dbReference type="Gene3D" id="3.30.565.10">
    <property type="entry name" value="Histidine kinase-like ATPase, C-terminal domain"/>
    <property type="match status" value="1"/>
</dbReference>
<dbReference type="EMBL" id="JAASQJ010000003">
    <property type="protein sequence ID" value="NIJ53798.1"/>
    <property type="molecule type" value="Genomic_DNA"/>
</dbReference>
<feature type="transmembrane region" description="Helical" evidence="1">
    <location>
        <begin position="73"/>
        <end position="92"/>
    </location>
</feature>
<dbReference type="InterPro" id="IPR050640">
    <property type="entry name" value="Bact_2-comp_sensor_kinase"/>
</dbReference>
<evidence type="ECO:0000256" key="1">
    <source>
        <dbReference type="SAM" id="Phobius"/>
    </source>
</evidence>
<dbReference type="GO" id="GO:0016301">
    <property type="term" value="F:kinase activity"/>
    <property type="evidence" value="ECO:0007669"/>
    <property type="project" value="UniProtKB-KW"/>
</dbReference>
<keyword evidence="1" id="KW-1133">Transmembrane helix</keyword>
<keyword evidence="1" id="KW-0472">Membrane</keyword>
<evidence type="ECO:0000313" key="4">
    <source>
        <dbReference type="Proteomes" id="UP001179181"/>
    </source>
</evidence>
<comment type="caution">
    <text evidence="3">The sequence shown here is derived from an EMBL/GenBank/DDBJ whole genome shotgun (WGS) entry which is preliminary data.</text>
</comment>
<organism evidence="3 4">
    <name type="scientific">Dyadobacter arcticus</name>
    <dbReference type="NCBI Taxonomy" id="1078754"/>
    <lineage>
        <taxon>Bacteria</taxon>
        <taxon>Pseudomonadati</taxon>
        <taxon>Bacteroidota</taxon>
        <taxon>Cytophagia</taxon>
        <taxon>Cytophagales</taxon>
        <taxon>Spirosomataceae</taxon>
        <taxon>Dyadobacter</taxon>
    </lineage>
</organism>
<dbReference type="InterPro" id="IPR036890">
    <property type="entry name" value="HATPase_C_sf"/>
</dbReference>
<dbReference type="InterPro" id="IPR010559">
    <property type="entry name" value="Sig_transdc_His_kin_internal"/>
</dbReference>
<keyword evidence="4" id="KW-1185">Reference proteome</keyword>
<dbReference type="Pfam" id="PF06580">
    <property type="entry name" value="His_kinase"/>
    <property type="match status" value="1"/>
</dbReference>
<dbReference type="RefSeq" id="WP_167271333.1">
    <property type="nucleotide sequence ID" value="NZ_JAASQJ010000003.1"/>
</dbReference>
<reference evidence="3 4" key="1">
    <citation type="submission" date="2020-03" db="EMBL/GenBank/DDBJ databases">
        <title>Genomic Encyclopedia of Type Strains, Phase IV (KMG-IV): sequencing the most valuable type-strain genomes for metagenomic binning, comparative biology and taxonomic classification.</title>
        <authorList>
            <person name="Goeker M."/>
        </authorList>
    </citation>
    <scope>NUCLEOTIDE SEQUENCE [LARGE SCALE GENOMIC DNA]</scope>
    <source>
        <strain evidence="3 4">DSM 102865</strain>
    </source>
</reference>
<dbReference type="SUPFAM" id="SSF55874">
    <property type="entry name" value="ATPase domain of HSP90 chaperone/DNA topoisomerase II/histidine kinase"/>
    <property type="match status" value="1"/>
</dbReference>
<evidence type="ECO:0000259" key="2">
    <source>
        <dbReference type="Pfam" id="PF06580"/>
    </source>
</evidence>
<keyword evidence="1" id="KW-0812">Transmembrane</keyword>
<feature type="transmembrane region" description="Helical" evidence="1">
    <location>
        <begin position="112"/>
        <end position="136"/>
    </location>
</feature>
<name>A0ABX0ULC5_9BACT</name>
<gene>
    <name evidence="3" type="ORF">FHS68_002980</name>
</gene>
<dbReference type="Proteomes" id="UP001179181">
    <property type="component" value="Unassembled WGS sequence"/>
</dbReference>